<dbReference type="Proteomes" id="UP000076154">
    <property type="component" value="Unassembled WGS sequence"/>
</dbReference>
<proteinExistence type="inferred from homology"/>
<accession>A0A369IY06</accession>
<dbReference type="InterPro" id="IPR042099">
    <property type="entry name" value="ANL_N_sf"/>
</dbReference>
<dbReference type="AlphaFoldDB" id="A0A369IY06"/>
<dbReference type="InterPro" id="IPR025110">
    <property type="entry name" value="AMP-bd_C"/>
</dbReference>
<feature type="domain" description="AMP-binding enzyme C-terminal" evidence="4">
    <location>
        <begin position="469"/>
        <end position="554"/>
    </location>
</feature>
<evidence type="ECO:0000313" key="6">
    <source>
        <dbReference type="Proteomes" id="UP000076154"/>
    </source>
</evidence>
<dbReference type="InterPro" id="IPR000873">
    <property type="entry name" value="AMP-dep_synth/lig_dom"/>
</dbReference>
<feature type="domain" description="AMP-dependent synthetase/ligase" evidence="3">
    <location>
        <begin position="29"/>
        <end position="419"/>
    </location>
</feature>
<evidence type="ECO:0000256" key="2">
    <source>
        <dbReference type="ARBA" id="ARBA00022598"/>
    </source>
</evidence>
<dbReference type="PANTHER" id="PTHR24096">
    <property type="entry name" value="LONG-CHAIN-FATTY-ACID--COA LIGASE"/>
    <property type="match status" value="1"/>
</dbReference>
<dbReference type="Pfam" id="PF13193">
    <property type="entry name" value="AMP-binding_C"/>
    <property type="match status" value="1"/>
</dbReference>
<dbReference type="Gene3D" id="3.40.50.12780">
    <property type="entry name" value="N-terminal domain of ligase-like"/>
    <property type="match status" value="1"/>
</dbReference>
<evidence type="ECO:0000259" key="4">
    <source>
        <dbReference type="Pfam" id="PF13193"/>
    </source>
</evidence>
<dbReference type="PANTHER" id="PTHR24096:SF149">
    <property type="entry name" value="AMP-BINDING DOMAIN-CONTAINING PROTEIN-RELATED"/>
    <property type="match status" value="1"/>
</dbReference>
<dbReference type="STRING" id="39966.A0A369IY06"/>
<dbReference type="OrthoDB" id="1898221at2759"/>
<organism evidence="5 6">
    <name type="scientific">Hypsizygus marmoreus</name>
    <name type="common">White beech mushroom</name>
    <name type="synonym">Agaricus marmoreus</name>
    <dbReference type="NCBI Taxonomy" id="39966"/>
    <lineage>
        <taxon>Eukaryota</taxon>
        <taxon>Fungi</taxon>
        <taxon>Dikarya</taxon>
        <taxon>Basidiomycota</taxon>
        <taxon>Agaricomycotina</taxon>
        <taxon>Agaricomycetes</taxon>
        <taxon>Agaricomycetidae</taxon>
        <taxon>Agaricales</taxon>
        <taxon>Tricholomatineae</taxon>
        <taxon>Lyophyllaceae</taxon>
        <taxon>Hypsizygus</taxon>
    </lineage>
</organism>
<dbReference type="Pfam" id="PF00501">
    <property type="entry name" value="AMP-binding"/>
    <property type="match status" value="1"/>
</dbReference>
<protein>
    <submittedName>
        <fullName evidence="5">4-coumarate--CoA ligase 1</fullName>
    </submittedName>
</protein>
<dbReference type="InterPro" id="IPR020845">
    <property type="entry name" value="AMP-binding_CS"/>
</dbReference>
<keyword evidence="2 5" id="KW-0436">Ligase</keyword>
<dbReference type="EMBL" id="LUEZ02000096">
    <property type="protein sequence ID" value="RDB14659.1"/>
    <property type="molecule type" value="Genomic_DNA"/>
</dbReference>
<keyword evidence="6" id="KW-1185">Reference proteome</keyword>
<gene>
    <name evidence="5" type="primary">4cl1_0</name>
    <name evidence="5" type="ORF">Hypma_016491</name>
</gene>
<evidence type="ECO:0000313" key="5">
    <source>
        <dbReference type="EMBL" id="RDB14659.1"/>
    </source>
</evidence>
<dbReference type="InterPro" id="IPR045851">
    <property type="entry name" value="AMP-bd_C_sf"/>
</dbReference>
<sequence>MYLKSPYPEVPKSPEVNAHHIFFGRPDQAQWPDYTLHIDAKTGEKRTYSEFVERVRRGATALGASSSDGGLGLRGDDGEIVGIMGQNSMEYITLVHSLLAITTPFALISSHSTPFELKHALELSKATRLFVDAQLLSLVLPVAKKVGIPQSKIYILAGKHKGHKSFAELIDHARTRQLPTVSPRPASKDTLAYLIFSSGTSGLPKAVMISHGNIIYSIGQSVVVGTATAEVYTPPPPKTPEGIPVGLAFLPFYHTYGLHTYAFRAFLAPTTFVILNQWNIEVALKIIPKYRITGIALIPSVVHQLVNHPGIEKVDFSSLQQLGSGAAYLPQELAAKLTALLPQEANFTEGYGMSEATIAAITQPFPGILNGRLKHVPGSTGVLLPGMEARIVRDDGSDADVNEVGELLLRSPNIALGYWNNEKATRETFVDGWLRTGDKFRATEDGTFFFADRAKDTLKVSGIQVSPVEIENVLLANPKKLITDATVAGVSGGRTSDEKVPRAWVVLSDAGKKLGAAATIKELETWHQENLSKYKWLRGGIEVVKKIPKSPTGKVLRRVLQDKYEQQVAKKAKSKL</sequence>
<dbReference type="PROSITE" id="PS00455">
    <property type="entry name" value="AMP_BINDING"/>
    <property type="match status" value="1"/>
</dbReference>
<reference evidence="5" key="1">
    <citation type="submission" date="2018-04" db="EMBL/GenBank/DDBJ databases">
        <title>Whole genome sequencing of Hypsizygus marmoreus.</title>
        <authorList>
            <person name="Choi I.-G."/>
            <person name="Min B."/>
            <person name="Kim J.-G."/>
            <person name="Kim S."/>
            <person name="Oh Y.-L."/>
            <person name="Kong W.-S."/>
            <person name="Park H."/>
            <person name="Jeong J."/>
            <person name="Song E.-S."/>
        </authorList>
    </citation>
    <scope>NUCLEOTIDE SEQUENCE [LARGE SCALE GENOMIC DNA]</scope>
    <source>
        <strain evidence="5">51987-8</strain>
    </source>
</reference>
<evidence type="ECO:0000259" key="3">
    <source>
        <dbReference type="Pfam" id="PF00501"/>
    </source>
</evidence>
<dbReference type="Gene3D" id="3.30.300.30">
    <property type="match status" value="1"/>
</dbReference>
<comment type="similarity">
    <text evidence="1">Belongs to the ATP-dependent AMP-binding enzyme family.</text>
</comment>
<name>A0A369IY06_HYPMA</name>
<evidence type="ECO:0000256" key="1">
    <source>
        <dbReference type="ARBA" id="ARBA00006432"/>
    </source>
</evidence>
<comment type="caution">
    <text evidence="5">The sequence shown here is derived from an EMBL/GenBank/DDBJ whole genome shotgun (WGS) entry which is preliminary data.</text>
</comment>
<dbReference type="SUPFAM" id="SSF56801">
    <property type="entry name" value="Acetyl-CoA synthetase-like"/>
    <property type="match status" value="1"/>
</dbReference>
<dbReference type="GO" id="GO:0016405">
    <property type="term" value="F:CoA-ligase activity"/>
    <property type="evidence" value="ECO:0007669"/>
    <property type="project" value="TreeGrafter"/>
</dbReference>
<dbReference type="FunCoup" id="A0A369IY06">
    <property type="interactions" value="322"/>
</dbReference>
<dbReference type="InParanoid" id="A0A369IY06"/>